<comment type="caution">
    <text evidence="1">The sequence shown here is derived from an EMBL/GenBank/DDBJ whole genome shotgun (WGS) entry which is preliminary data.</text>
</comment>
<accession>A0A9E2SB25</accession>
<organism evidence="1 2">
    <name type="scientific">Pinibacter aurantiacus</name>
    <dbReference type="NCBI Taxonomy" id="2851599"/>
    <lineage>
        <taxon>Bacteria</taxon>
        <taxon>Pseudomonadati</taxon>
        <taxon>Bacteroidota</taxon>
        <taxon>Chitinophagia</taxon>
        <taxon>Chitinophagales</taxon>
        <taxon>Chitinophagaceae</taxon>
        <taxon>Pinibacter</taxon>
    </lineage>
</organism>
<protein>
    <submittedName>
        <fullName evidence="1">Uncharacterized protein</fullName>
    </submittedName>
</protein>
<proteinExistence type="predicted"/>
<name>A0A9E2SB25_9BACT</name>
<dbReference type="EMBL" id="JAHSPG010000015">
    <property type="protein sequence ID" value="MBV4359276.1"/>
    <property type="molecule type" value="Genomic_DNA"/>
</dbReference>
<dbReference type="Proteomes" id="UP000812270">
    <property type="component" value="Unassembled WGS sequence"/>
</dbReference>
<dbReference type="RefSeq" id="WP_217793321.1">
    <property type="nucleotide sequence ID" value="NZ_JAHSPG010000015.1"/>
</dbReference>
<evidence type="ECO:0000313" key="1">
    <source>
        <dbReference type="EMBL" id="MBV4359276.1"/>
    </source>
</evidence>
<sequence>MHTKKLPDNFEYIPEMSNDDFYPPFLVDKLKNVIKETVDQLEKGNLSNRNIQELFDKMILKTNDLQDEFLEHDSEFDTTALESIEMTVDRILKHFEITLNVEEAIRERDW</sequence>
<keyword evidence="2" id="KW-1185">Reference proteome</keyword>
<dbReference type="AlphaFoldDB" id="A0A9E2SB25"/>
<dbReference type="Pfam" id="PF18977">
    <property type="entry name" value="DUF5713"/>
    <property type="match status" value="1"/>
</dbReference>
<dbReference type="InterPro" id="IPR043767">
    <property type="entry name" value="DUF5713"/>
</dbReference>
<reference evidence="1" key="1">
    <citation type="submission" date="2021-06" db="EMBL/GenBank/DDBJ databases">
        <authorList>
            <person name="Huq M.A."/>
        </authorList>
    </citation>
    <scope>NUCLEOTIDE SEQUENCE</scope>
    <source>
        <strain evidence="1">MAH-26</strain>
    </source>
</reference>
<gene>
    <name evidence="1" type="ORF">KTO63_19060</name>
</gene>
<evidence type="ECO:0000313" key="2">
    <source>
        <dbReference type="Proteomes" id="UP000812270"/>
    </source>
</evidence>